<dbReference type="CDD" id="cd01335">
    <property type="entry name" value="Radical_SAM"/>
    <property type="match status" value="1"/>
</dbReference>
<dbReference type="SUPFAM" id="SSF102114">
    <property type="entry name" value="Radical SAM enzymes"/>
    <property type="match status" value="1"/>
</dbReference>
<keyword evidence="7 8" id="KW-0456">Lyase</keyword>
<evidence type="ECO:0000256" key="4">
    <source>
        <dbReference type="ARBA" id="ARBA00022842"/>
    </source>
</evidence>
<comment type="cofactor">
    <cofactor evidence="8">
        <name>Mg(2+)</name>
        <dbReference type="ChEBI" id="CHEBI:18420"/>
    </cofactor>
</comment>
<dbReference type="EMBL" id="JAVDQG010000004">
    <property type="protein sequence ID" value="MDR6225970.1"/>
    <property type="molecule type" value="Genomic_DNA"/>
</dbReference>
<keyword evidence="2 8" id="KW-0949">S-adenosyl-L-methionine</keyword>
<dbReference type="Proteomes" id="UP001185012">
    <property type="component" value="Unassembled WGS sequence"/>
</dbReference>
<comment type="function">
    <text evidence="8">Catalyzes the complex heterocyclic radical-mediated conversion of 6-carboxy-5,6,7,8-tetrahydropterin (CPH4) to 7-carboxy-7-deazaguanine (CDG), a step common to the biosynthetic pathways of all 7-deazapurine-containing compounds.</text>
</comment>
<organism evidence="10 11">
    <name type="scientific">Desmospora profundinema</name>
    <dbReference type="NCBI Taxonomy" id="1571184"/>
    <lineage>
        <taxon>Bacteria</taxon>
        <taxon>Bacillati</taxon>
        <taxon>Bacillota</taxon>
        <taxon>Bacilli</taxon>
        <taxon>Bacillales</taxon>
        <taxon>Thermoactinomycetaceae</taxon>
        <taxon>Desmospora</taxon>
    </lineage>
</organism>
<evidence type="ECO:0000259" key="9">
    <source>
        <dbReference type="PROSITE" id="PS51918"/>
    </source>
</evidence>
<feature type="binding site" evidence="8">
    <location>
        <position position="41"/>
    </location>
    <ligand>
        <name>substrate</name>
    </ligand>
</feature>
<keyword evidence="6 8" id="KW-0411">Iron-sulfur</keyword>
<keyword evidence="11" id="KW-1185">Reference proteome</keyword>
<comment type="caution">
    <text evidence="8">Lacks conserved residue(s) required for the propagation of feature annotation.</text>
</comment>
<feature type="binding site" evidence="8">
    <location>
        <position position="54"/>
    </location>
    <ligand>
        <name>Mg(2+)</name>
        <dbReference type="ChEBI" id="CHEBI:18420"/>
    </ligand>
</feature>
<dbReference type="InterPro" id="IPR058240">
    <property type="entry name" value="rSAM_sf"/>
</dbReference>
<sequence>MSDWMLPDSETYLEWELPMVEIFETVEGEGMAAGFPTVFVRTFHCNLRCRWCDTPYSFAPAKPVFTATLRQIRERVGSYASRRICLTGGEPLLHREKSLALLETLASLPDVDDVHIETNGAVDLAPFDRWRRESVTGKKVRFILDWKLPDSGESDRMLPDNLSLLKERDELKFVLANRDDFRHAVEFLSRSPHRGQTLFSPVFGELEPRHLVEWVLAEPLPQVKVSLQLHKTIWDPAQRGV</sequence>
<keyword evidence="4 8" id="KW-0460">Magnesium</keyword>
<comment type="cofactor">
    <cofactor evidence="8">
        <name>[4Fe-4S] cluster</name>
        <dbReference type="ChEBI" id="CHEBI:49883"/>
    </cofactor>
    <text evidence="8">Binds 1 [4Fe-4S] cluster. The cluster is coordinated with 3 cysteines and an exchangeable S-adenosyl-L-methionine.</text>
</comment>
<feature type="binding site" evidence="8">
    <location>
        <begin position="26"/>
        <end position="28"/>
    </location>
    <ligand>
        <name>substrate</name>
    </ligand>
</feature>
<dbReference type="PIRSF" id="PIRSF000370">
    <property type="entry name" value="QueE"/>
    <property type="match status" value="1"/>
</dbReference>
<feature type="binding site" evidence="8">
    <location>
        <position position="45"/>
    </location>
    <ligand>
        <name>[4Fe-4S] cluster</name>
        <dbReference type="ChEBI" id="CHEBI:49883"/>
        <note>4Fe-4S-S-AdoMet</note>
    </ligand>
</feature>
<dbReference type="PROSITE" id="PS51918">
    <property type="entry name" value="RADICAL_SAM"/>
    <property type="match status" value="1"/>
</dbReference>
<keyword evidence="1 8" id="KW-0004">4Fe-4S</keyword>
<evidence type="ECO:0000256" key="5">
    <source>
        <dbReference type="ARBA" id="ARBA00023004"/>
    </source>
</evidence>
<feature type="domain" description="Radical SAM core" evidence="9">
    <location>
        <begin position="32"/>
        <end position="236"/>
    </location>
</feature>
<dbReference type="PANTHER" id="PTHR42836">
    <property type="entry name" value="7-CARBOXY-7-DEAZAGUANINE SYNTHASE"/>
    <property type="match status" value="1"/>
</dbReference>
<feature type="binding site" evidence="8">
    <location>
        <position position="49"/>
    </location>
    <ligand>
        <name>[4Fe-4S] cluster</name>
        <dbReference type="ChEBI" id="CHEBI:49883"/>
        <note>4Fe-4S-S-AdoMet</note>
    </ligand>
</feature>
<comment type="catalytic activity">
    <reaction evidence="8">
        <text>6-carboxy-5,6,7,8-tetrahydropterin + H(+) = 7-carboxy-7-carbaguanine + NH4(+)</text>
        <dbReference type="Rhea" id="RHEA:27974"/>
        <dbReference type="ChEBI" id="CHEBI:15378"/>
        <dbReference type="ChEBI" id="CHEBI:28938"/>
        <dbReference type="ChEBI" id="CHEBI:61032"/>
        <dbReference type="ChEBI" id="CHEBI:61036"/>
        <dbReference type="EC" id="4.3.99.3"/>
    </reaction>
</comment>
<feature type="binding site" evidence="8">
    <location>
        <position position="52"/>
    </location>
    <ligand>
        <name>[4Fe-4S] cluster</name>
        <dbReference type="ChEBI" id="CHEBI:49883"/>
        <note>4Fe-4S-S-AdoMet</note>
    </ligand>
</feature>
<keyword evidence="5 8" id="KW-0408">Iron</keyword>
<keyword evidence="3 8" id="KW-0479">Metal-binding</keyword>
<feature type="binding site" evidence="8">
    <location>
        <position position="89"/>
    </location>
    <ligand>
        <name>S-adenosyl-L-methionine</name>
        <dbReference type="ChEBI" id="CHEBI:59789"/>
    </ligand>
</feature>
<accession>A0ABU1IQE6</accession>
<comment type="similarity">
    <text evidence="8">Belongs to the radical SAM superfamily. 7-carboxy-7-deazaguanine synthase family.</text>
</comment>
<proteinExistence type="inferred from homology"/>
<evidence type="ECO:0000256" key="2">
    <source>
        <dbReference type="ARBA" id="ARBA00022691"/>
    </source>
</evidence>
<dbReference type="PANTHER" id="PTHR42836:SF1">
    <property type="entry name" value="7-CARBOXY-7-DEAZAGUANINE SYNTHASE"/>
    <property type="match status" value="1"/>
</dbReference>
<evidence type="ECO:0000256" key="6">
    <source>
        <dbReference type="ARBA" id="ARBA00023014"/>
    </source>
</evidence>
<dbReference type="InterPro" id="IPR013785">
    <property type="entry name" value="Aldolase_TIM"/>
</dbReference>
<dbReference type="GO" id="GO:0016829">
    <property type="term" value="F:lyase activity"/>
    <property type="evidence" value="ECO:0007669"/>
    <property type="project" value="UniProtKB-KW"/>
</dbReference>
<keyword evidence="8" id="KW-0671">Queuosine biosynthesis</keyword>
<name>A0ABU1IQE6_9BACL</name>
<comment type="cofactor">
    <cofactor evidence="8">
        <name>S-adenosyl-L-methionine</name>
        <dbReference type="ChEBI" id="CHEBI:59789"/>
    </cofactor>
    <text evidence="8">Binds 1 S-adenosyl-L-methionine per subunit.</text>
</comment>
<gene>
    <name evidence="8" type="primary">queE</name>
    <name evidence="10" type="ORF">JOE21_001976</name>
</gene>
<evidence type="ECO:0000256" key="1">
    <source>
        <dbReference type="ARBA" id="ARBA00022485"/>
    </source>
</evidence>
<dbReference type="RefSeq" id="WP_309865258.1">
    <property type="nucleotide sequence ID" value="NZ_JAVDQG010000004.1"/>
</dbReference>
<dbReference type="InterPro" id="IPR007197">
    <property type="entry name" value="rSAM"/>
</dbReference>
<feature type="binding site" evidence="8">
    <location>
        <position position="87"/>
    </location>
    <ligand>
        <name>substrate</name>
    </ligand>
</feature>
<evidence type="ECO:0000313" key="11">
    <source>
        <dbReference type="Proteomes" id="UP001185012"/>
    </source>
</evidence>
<dbReference type="SFLD" id="SFLDS00029">
    <property type="entry name" value="Radical_SAM"/>
    <property type="match status" value="1"/>
</dbReference>
<dbReference type="Pfam" id="PF04055">
    <property type="entry name" value="Radical_SAM"/>
    <property type="match status" value="1"/>
</dbReference>
<dbReference type="Gene3D" id="3.20.20.70">
    <property type="entry name" value="Aldolase class I"/>
    <property type="match status" value="1"/>
</dbReference>
<comment type="subunit">
    <text evidence="8">Homodimer.</text>
</comment>
<evidence type="ECO:0000256" key="7">
    <source>
        <dbReference type="ARBA" id="ARBA00023239"/>
    </source>
</evidence>
<comment type="caution">
    <text evidence="10">The sequence shown here is derived from an EMBL/GenBank/DDBJ whole genome shotgun (WGS) entry which is preliminary data.</text>
</comment>
<reference evidence="10 11" key="1">
    <citation type="submission" date="2023-07" db="EMBL/GenBank/DDBJ databases">
        <title>Genomic Encyclopedia of Type Strains, Phase IV (KMG-IV): sequencing the most valuable type-strain genomes for metagenomic binning, comparative biology and taxonomic classification.</title>
        <authorList>
            <person name="Goeker M."/>
        </authorList>
    </citation>
    <scope>NUCLEOTIDE SEQUENCE [LARGE SCALE GENOMIC DNA]</scope>
    <source>
        <strain evidence="10 11">DSM 45903</strain>
    </source>
</reference>
<evidence type="ECO:0000256" key="3">
    <source>
        <dbReference type="ARBA" id="ARBA00022723"/>
    </source>
</evidence>
<protein>
    <recommendedName>
        <fullName evidence="8">7-carboxy-7-deazaguanine synthase</fullName>
        <shortName evidence="8">CDG synthase</shortName>
        <ecNumber evidence="8">4.3.99.3</ecNumber>
    </recommendedName>
    <alternativeName>
        <fullName evidence="8">Queuosine biosynthesis protein QueE</fullName>
    </alternativeName>
</protein>
<dbReference type="InterPro" id="IPR024924">
    <property type="entry name" value="7-CO-7-deazaguanine_synth-like"/>
</dbReference>
<evidence type="ECO:0000256" key="8">
    <source>
        <dbReference type="HAMAP-Rule" id="MF_00917"/>
    </source>
</evidence>
<comment type="pathway">
    <text evidence="8">Purine metabolism; 7-cyano-7-deazaguanine biosynthesis.</text>
</comment>
<dbReference type="HAMAP" id="MF_00917">
    <property type="entry name" value="QueE"/>
    <property type="match status" value="1"/>
</dbReference>
<feature type="binding site" evidence="8">
    <location>
        <begin position="51"/>
        <end position="53"/>
    </location>
    <ligand>
        <name>S-adenosyl-L-methionine</name>
        <dbReference type="ChEBI" id="CHEBI:59789"/>
    </ligand>
</feature>
<dbReference type="EC" id="4.3.99.3" evidence="8"/>
<evidence type="ECO:0000313" key="10">
    <source>
        <dbReference type="EMBL" id="MDR6225970.1"/>
    </source>
</evidence>